<proteinExistence type="predicted"/>
<feature type="region of interest" description="Disordered" evidence="2">
    <location>
        <begin position="466"/>
        <end position="534"/>
    </location>
</feature>
<feature type="compositionally biased region" description="Polar residues" evidence="2">
    <location>
        <begin position="726"/>
        <end position="736"/>
    </location>
</feature>
<evidence type="ECO:0000256" key="2">
    <source>
        <dbReference type="SAM" id="MobiDB-lite"/>
    </source>
</evidence>
<feature type="compositionally biased region" description="Polar residues" evidence="2">
    <location>
        <begin position="563"/>
        <end position="575"/>
    </location>
</feature>
<feature type="compositionally biased region" description="Low complexity" evidence="2">
    <location>
        <begin position="1121"/>
        <end position="1131"/>
    </location>
</feature>
<feature type="compositionally biased region" description="Basic and acidic residues" evidence="2">
    <location>
        <begin position="467"/>
        <end position="488"/>
    </location>
</feature>
<name>A0A0G4GNM1_9ALVE</name>
<feature type="compositionally biased region" description="Acidic residues" evidence="2">
    <location>
        <begin position="275"/>
        <end position="284"/>
    </location>
</feature>
<feature type="region of interest" description="Disordered" evidence="2">
    <location>
        <begin position="1121"/>
        <end position="1191"/>
    </location>
</feature>
<feature type="region of interest" description="Disordered" evidence="2">
    <location>
        <begin position="85"/>
        <end position="290"/>
    </location>
</feature>
<keyword evidence="1" id="KW-0175">Coiled coil</keyword>
<feature type="compositionally biased region" description="Basic and acidic residues" evidence="2">
    <location>
        <begin position="737"/>
        <end position="752"/>
    </location>
</feature>
<dbReference type="EMBL" id="CDMZ01001380">
    <property type="protein sequence ID" value="CEM31696.1"/>
    <property type="molecule type" value="Genomic_DNA"/>
</dbReference>
<feature type="compositionally biased region" description="Basic and acidic residues" evidence="2">
    <location>
        <begin position="250"/>
        <end position="263"/>
    </location>
</feature>
<feature type="compositionally biased region" description="Basic and acidic residues" evidence="2">
    <location>
        <begin position="837"/>
        <end position="867"/>
    </location>
</feature>
<feature type="region of interest" description="Disordered" evidence="2">
    <location>
        <begin position="547"/>
        <end position="633"/>
    </location>
</feature>
<accession>A0A0G4GNM1</accession>
<evidence type="ECO:0000313" key="3">
    <source>
        <dbReference type="EMBL" id="CEM31696.1"/>
    </source>
</evidence>
<feature type="compositionally biased region" description="Polar residues" evidence="2">
    <location>
        <begin position="753"/>
        <end position="785"/>
    </location>
</feature>
<sequence length="1329" mass="145161">MTEDSAPSSVSVQRFLLLEEQVQKLTALCTELQTQNAQAEEANSRMTMRFLDCQIENMKLRERLEVLEASVEDLINVQTNDCRSEGADEILSPGSPPQSPLSLLNFLPCTGPLPSVPEEGSEGKEEGEPEQGDEEEEKEGEDRRKGGGDTGPGGNEGMPSADVEIQEGGKGGMGRYEGENAESRERDSATSQDWRALLSRSSEGGGSGSDGLVSRSSSFFRKLSDPNGCTNLHSVSSSSGEMEEGEDEGEAKKEKSIRPETREMQMGLILRDREEPSDDSEDEGGLPLPTFADYISEATKEKEKEKEMTFFPSPRGTETKFTSSDNISSLPPALYSASTLPIEKRGEETMEISIDIQKDALETKEVLRLPKLPLSLPLRSVSTTEEDETFRAPASTEHTMRTIKGKDILALEREGTGEIRQNQNQQIDKIESKVIDQVVREWGSASSSMPFSSSLTELDEAIAQFQKQEKQDPQTEKEKETDQKKDILSHFTQQEHQQTRQKQSVKTETEKDTIPKKSHDSAKQPPMSPCNWQTFDVSTLSNTLAVLPSEHPEPSKDRANACSPVSASRPFSASVSEIPDEPPHSLPPAPSTGIVKSPSKRRGADVKGRKGRRTPAEREQRAPAEHQDKKVDDVFGWNRTASAVRPLVLPLHLSSLPVAEGNSNTTRSSKTGARTERGGRSHTTAKEQGPQTDRAVRAPAYTKGSGMQTEKGSRAPAHSVQMDKATGTQANTSKSGAHTDRDRLSRAREQSKRSGAQTDSPIRNRNTSSSTGGINRQTELLQGTVPSLKMSRPFSPPSPVISAAQMSARTPKNPPTATKTERGGLTNRSERSQQLTVRDREATENTGKEDQIEKEIMDIKEEERPERNSTVSPCTNFPIIQQETLDVTWPPPRLSNFAAFPPSLPNYPSHEDTNATMPALPLHPLSQVRHTHALLPDQELHPAPEVLSSHPQHALSAIPDITLRSFHGFAPPSTPVPHHGGATPGRSLPFPPNPFSPYEQLLHMHTHHHFASPQCHPPTPLLPPFHPHASPPQFQPPVYLPQRATAGGTSTISSPLTYVHPPRMLVHAHPANVTAPTTPSNALGTPSVCLTPDMMRCMSMSPAGPGTPSCVTPMMRLSQLPSPLPPARSALTQEDINRQDTLKKTAPRTRRRMAEGRPPRPPGTSRPSLSLHHQGEEATVASTESHTVRPKTMRHFKSTPQLLTELKNATMSPSQQVPLGASHTSRPVATSTFQSGAAAEEDREFVHPWHHPEVTPVAITSVPPALSLSMRGEGPKSAGAVGGAQRVEKHLPHYRRGGMQPQVTEWTAGRERGRVLPRTLLSSDSAPSL</sequence>
<feature type="compositionally biased region" description="Basic and acidic residues" evidence="2">
    <location>
        <begin position="176"/>
        <end position="188"/>
    </location>
</feature>
<feature type="compositionally biased region" description="Basic and acidic residues" evidence="2">
    <location>
        <begin position="505"/>
        <end position="522"/>
    </location>
</feature>
<evidence type="ECO:0000256" key="1">
    <source>
        <dbReference type="SAM" id="Coils"/>
    </source>
</evidence>
<reference evidence="3" key="1">
    <citation type="submission" date="2014-11" db="EMBL/GenBank/DDBJ databases">
        <authorList>
            <person name="Otto D Thomas"/>
            <person name="Naeem Raeece"/>
        </authorList>
    </citation>
    <scope>NUCLEOTIDE SEQUENCE</scope>
</reference>
<feature type="compositionally biased region" description="Basic and acidic residues" evidence="2">
    <location>
        <begin position="602"/>
        <end position="633"/>
    </location>
</feature>
<feature type="compositionally biased region" description="Polar residues" evidence="2">
    <location>
        <begin position="804"/>
        <end position="818"/>
    </location>
</feature>
<feature type="region of interest" description="Disordered" evidence="2">
    <location>
        <begin position="657"/>
        <end position="874"/>
    </location>
</feature>
<feature type="coiled-coil region" evidence="1">
    <location>
        <begin position="22"/>
        <end position="77"/>
    </location>
</feature>
<feature type="compositionally biased region" description="Polar residues" evidence="2">
    <location>
        <begin position="661"/>
        <end position="672"/>
    </location>
</feature>
<organism evidence="3">
    <name type="scientific">Chromera velia CCMP2878</name>
    <dbReference type="NCBI Taxonomy" id="1169474"/>
    <lineage>
        <taxon>Eukaryota</taxon>
        <taxon>Sar</taxon>
        <taxon>Alveolata</taxon>
        <taxon>Colpodellida</taxon>
        <taxon>Chromeraceae</taxon>
        <taxon>Chromera</taxon>
    </lineage>
</organism>
<feature type="compositionally biased region" description="Acidic residues" evidence="2">
    <location>
        <begin position="127"/>
        <end position="139"/>
    </location>
</feature>
<feature type="compositionally biased region" description="Polar residues" evidence="2">
    <location>
        <begin position="319"/>
        <end position="329"/>
    </location>
</feature>
<gene>
    <name evidence="3" type="ORF">Cvel_4963</name>
</gene>
<feature type="region of interest" description="Disordered" evidence="2">
    <location>
        <begin position="302"/>
        <end position="333"/>
    </location>
</feature>
<protein>
    <submittedName>
        <fullName evidence="3">Uncharacterized protein</fullName>
    </submittedName>
</protein>
<dbReference type="VEuPathDB" id="CryptoDB:Cvel_4963"/>
<feature type="compositionally biased region" description="Basic and acidic residues" evidence="2">
    <location>
        <begin position="550"/>
        <end position="559"/>
    </location>
</feature>